<feature type="region of interest" description="Disordered" evidence="1">
    <location>
        <begin position="58"/>
        <end position="82"/>
    </location>
</feature>
<keyword evidence="3" id="KW-1185">Reference proteome</keyword>
<reference evidence="2 3" key="1">
    <citation type="submission" date="2021-01" db="EMBL/GenBank/DDBJ databases">
        <title>Genomic Encyclopedia of Type Strains, Phase IV (KMG-IV): sequencing the most valuable type-strain genomes for metagenomic binning, comparative biology and taxonomic classification.</title>
        <authorList>
            <person name="Goeker M."/>
        </authorList>
    </citation>
    <scope>NUCLEOTIDE SEQUENCE [LARGE SCALE GENOMIC DNA]</scope>
    <source>
        <strain evidence="2 3">DSM 105482</strain>
    </source>
</reference>
<organism evidence="2 3">
    <name type="scientific">Peribacillus deserti</name>
    <dbReference type="NCBI Taxonomy" id="673318"/>
    <lineage>
        <taxon>Bacteria</taxon>
        <taxon>Bacillati</taxon>
        <taxon>Bacillota</taxon>
        <taxon>Bacilli</taxon>
        <taxon>Bacillales</taxon>
        <taxon>Bacillaceae</taxon>
        <taxon>Peribacillus</taxon>
    </lineage>
</organism>
<proteinExistence type="predicted"/>
<gene>
    <name evidence="2" type="ORF">JOC77_001045</name>
</gene>
<comment type="caution">
    <text evidence="2">The sequence shown here is derived from an EMBL/GenBank/DDBJ whole genome shotgun (WGS) entry which is preliminary data.</text>
</comment>
<sequence>MSNRTINKVWEKVQLIENESGKTFSQVIKPSISNYADVQQGKVYETVDKHEADLKSLNAKKRDSIKDDSDKQIQKAEDNSQPSVSEALGAGLVGAAIGGGINVSLMMYQKHKEGKSITEFDEQDWIELGIDLTKGAASGGIKGFSIYGLTNFTDISAPIASSFVSASSGISKISLAYKQGKIDLNEFLV</sequence>
<dbReference type="Proteomes" id="UP000823486">
    <property type="component" value="Unassembled WGS sequence"/>
</dbReference>
<evidence type="ECO:0000256" key="1">
    <source>
        <dbReference type="SAM" id="MobiDB-lite"/>
    </source>
</evidence>
<dbReference type="RefSeq" id="WP_204539530.1">
    <property type="nucleotide sequence ID" value="NZ_JAFBFI010000003.1"/>
</dbReference>
<dbReference type="EMBL" id="JAFBFI010000003">
    <property type="protein sequence ID" value="MBM7691638.1"/>
    <property type="molecule type" value="Genomic_DNA"/>
</dbReference>
<name>A0ABS2QER5_9BACI</name>
<feature type="compositionally biased region" description="Basic and acidic residues" evidence="1">
    <location>
        <begin position="58"/>
        <end position="78"/>
    </location>
</feature>
<evidence type="ECO:0000313" key="2">
    <source>
        <dbReference type="EMBL" id="MBM7691638.1"/>
    </source>
</evidence>
<accession>A0ABS2QER5</accession>
<evidence type="ECO:0000313" key="3">
    <source>
        <dbReference type="Proteomes" id="UP000823486"/>
    </source>
</evidence>
<protein>
    <submittedName>
        <fullName evidence="2">Uncharacterized protein</fullName>
    </submittedName>
</protein>